<dbReference type="Pfam" id="PF11625">
    <property type="entry name" value="DUF3253"/>
    <property type="match status" value="1"/>
</dbReference>
<dbReference type="SUPFAM" id="SSF46785">
    <property type="entry name" value="Winged helix' DNA-binding domain"/>
    <property type="match status" value="1"/>
</dbReference>
<dbReference type="OrthoDB" id="7631458at2"/>
<dbReference type="Gene3D" id="1.10.10.10">
    <property type="entry name" value="Winged helix-like DNA-binding domain superfamily/Winged helix DNA-binding domain"/>
    <property type="match status" value="1"/>
</dbReference>
<gene>
    <name evidence="1" type="ORF">ATO11_07650</name>
</gene>
<dbReference type="STRING" id="1317121.ATO11_07650"/>
<dbReference type="InterPro" id="IPR021660">
    <property type="entry name" value="DUF3253"/>
</dbReference>
<sequence length="88" mass="9476">MTKEASDHEGAPDAAEIRVRLIDLAVRRGATKTFCPSEVARSFGPGWRDLMPRVRAEAAGMADLRATQKGVEVDAMTAKGPIRLGLRA</sequence>
<comment type="caution">
    <text evidence="1">The sequence shown here is derived from an EMBL/GenBank/DDBJ whole genome shotgun (WGS) entry which is preliminary data.</text>
</comment>
<keyword evidence="2" id="KW-1185">Reference proteome</keyword>
<protein>
    <recommendedName>
        <fullName evidence="3">S-adenosylmethionine tRNA ribosyltransferase</fullName>
    </recommendedName>
</protein>
<dbReference type="Proteomes" id="UP000036938">
    <property type="component" value="Unassembled WGS sequence"/>
</dbReference>
<dbReference type="InterPro" id="IPR036390">
    <property type="entry name" value="WH_DNA-bd_sf"/>
</dbReference>
<evidence type="ECO:0008006" key="3">
    <source>
        <dbReference type="Google" id="ProtNLM"/>
    </source>
</evidence>
<dbReference type="InterPro" id="IPR036388">
    <property type="entry name" value="WH-like_DNA-bd_sf"/>
</dbReference>
<name>A0A0L1JQP5_9RHOB</name>
<dbReference type="PATRIC" id="fig|1317121.7.peg.2137"/>
<dbReference type="EMBL" id="AQQZ01000003">
    <property type="protein sequence ID" value="KNG94109.1"/>
    <property type="molecule type" value="Genomic_DNA"/>
</dbReference>
<evidence type="ECO:0000313" key="2">
    <source>
        <dbReference type="Proteomes" id="UP000036938"/>
    </source>
</evidence>
<organism evidence="1 2">
    <name type="scientific">Pseudaestuariivita atlantica</name>
    <dbReference type="NCBI Taxonomy" id="1317121"/>
    <lineage>
        <taxon>Bacteria</taxon>
        <taxon>Pseudomonadati</taxon>
        <taxon>Pseudomonadota</taxon>
        <taxon>Alphaproteobacteria</taxon>
        <taxon>Rhodobacterales</taxon>
        <taxon>Paracoccaceae</taxon>
        <taxon>Pseudaestuariivita</taxon>
    </lineage>
</organism>
<reference evidence="1 2" key="1">
    <citation type="journal article" date="2015" name="Int. J. Syst. Evol. Microbiol.">
        <title>Aestuariivita atlantica sp. nov., isolated from deep sea sediment of the Atlantic Ocean.</title>
        <authorList>
            <person name="Li G."/>
            <person name="Lai Q."/>
            <person name="Du Y."/>
            <person name="Liu X."/>
            <person name="Sun F."/>
            <person name="Shao Z."/>
        </authorList>
    </citation>
    <scope>NUCLEOTIDE SEQUENCE [LARGE SCALE GENOMIC DNA]</scope>
    <source>
        <strain evidence="1 2">22II-S11-z3</strain>
    </source>
</reference>
<accession>A0A0L1JQP5</accession>
<proteinExistence type="predicted"/>
<evidence type="ECO:0000313" key="1">
    <source>
        <dbReference type="EMBL" id="KNG94109.1"/>
    </source>
</evidence>
<dbReference type="RefSeq" id="WP_050530254.1">
    <property type="nucleotide sequence ID" value="NZ_AQQZ01000003.1"/>
</dbReference>
<dbReference type="AlphaFoldDB" id="A0A0L1JQP5"/>